<dbReference type="AlphaFoldDB" id="A0A918LHY5"/>
<reference evidence="2" key="1">
    <citation type="journal article" date="2014" name="Int. J. Syst. Evol. Microbiol.">
        <title>Complete genome sequence of Corynebacterium casei LMG S-19264T (=DSM 44701T), isolated from a smear-ripened cheese.</title>
        <authorList>
            <consortium name="US DOE Joint Genome Institute (JGI-PGF)"/>
            <person name="Walter F."/>
            <person name="Albersmeier A."/>
            <person name="Kalinowski J."/>
            <person name="Ruckert C."/>
        </authorList>
    </citation>
    <scope>NUCLEOTIDE SEQUENCE</scope>
    <source>
        <strain evidence="2">JCM 4234</strain>
    </source>
</reference>
<dbReference type="InterPro" id="IPR057055">
    <property type="entry name" value="wHTH-PRTase_assoc"/>
</dbReference>
<name>A0A918LHY5_STRGD</name>
<evidence type="ECO:0000259" key="1">
    <source>
        <dbReference type="Pfam" id="PF24409"/>
    </source>
</evidence>
<protein>
    <recommendedName>
        <fullName evidence="1">PRTase associated wHTH domain-containing protein</fullName>
    </recommendedName>
</protein>
<dbReference type="Pfam" id="PF24409">
    <property type="entry name" value="wHTH-PRTase_assc"/>
    <property type="match status" value="1"/>
</dbReference>
<evidence type="ECO:0000313" key="2">
    <source>
        <dbReference type="EMBL" id="GGS50035.1"/>
    </source>
</evidence>
<sequence length="482" mass="52953">MSFDRETPVFQLALPPRQRYRPVLLPVWVHQVTAPTGYSRTLDVFQTVVLRLCAAGVRDVGDLSRLIGLDTALCRTVIARLVEGQLMAQGLRLTEAGRRTVAEGEVAETDPRLVRVFQDPATGVLLPRILVADPVRADLRAHRGRWVTIQFGTAGASREVSALTLRAGGSWMRPSERDVLEACKSHDLAARGLRGASRDPAGSVGAARRIGFHGTANPAHVVCYVVEGNDGSGRMWTVEDPFAVGDGRFFADLLAARAEADEQLARLIDDILGKGRRERTTAARKVDRELAEDARAEVVRVLGEEVRNHSEVLTHLADIELALLKDTARERENAARNAIRVFECILPELNERFPARIPPSREPGVRERTFVLTAQRLGATSVPPEMRKYCSRPAGGLAGDIIRAVWAAGENTQHPFAAFLRERPTLLEDLDRSRILRNNATHGPTGAPAPDELEHIRILAYDAARHLLGLSSGRTTTSKRVN</sequence>
<organism evidence="2 3">
    <name type="scientific">Streptomyces griseoviridis</name>
    <dbReference type="NCBI Taxonomy" id="45398"/>
    <lineage>
        <taxon>Bacteria</taxon>
        <taxon>Bacillati</taxon>
        <taxon>Actinomycetota</taxon>
        <taxon>Actinomycetes</taxon>
        <taxon>Kitasatosporales</taxon>
        <taxon>Streptomycetaceae</taxon>
        <taxon>Streptomyces</taxon>
    </lineage>
</organism>
<accession>A0A918LHY5</accession>
<gene>
    <name evidence="2" type="ORF">GCM10010238_44440</name>
</gene>
<evidence type="ECO:0000313" key="3">
    <source>
        <dbReference type="Proteomes" id="UP000653493"/>
    </source>
</evidence>
<comment type="caution">
    <text evidence="2">The sequence shown here is derived from an EMBL/GenBank/DDBJ whole genome shotgun (WGS) entry which is preliminary data.</text>
</comment>
<dbReference type="Proteomes" id="UP000653493">
    <property type="component" value="Unassembled WGS sequence"/>
</dbReference>
<keyword evidence="3" id="KW-1185">Reference proteome</keyword>
<dbReference type="EMBL" id="BMSL01000014">
    <property type="protein sequence ID" value="GGS50035.1"/>
    <property type="molecule type" value="Genomic_DNA"/>
</dbReference>
<feature type="domain" description="PRTase associated wHTH" evidence="1">
    <location>
        <begin position="48"/>
        <end position="103"/>
    </location>
</feature>
<reference evidence="2" key="2">
    <citation type="submission" date="2020-09" db="EMBL/GenBank/DDBJ databases">
        <authorList>
            <person name="Sun Q."/>
            <person name="Ohkuma M."/>
        </authorList>
    </citation>
    <scope>NUCLEOTIDE SEQUENCE</scope>
    <source>
        <strain evidence="2">JCM 4234</strain>
    </source>
</reference>
<proteinExistence type="predicted"/>